<comment type="caution">
    <text evidence="2">The sequence shown here is derived from an EMBL/GenBank/DDBJ whole genome shotgun (WGS) entry which is preliminary data.</text>
</comment>
<dbReference type="PROSITE" id="PS50042">
    <property type="entry name" value="CNMP_BINDING_3"/>
    <property type="match status" value="1"/>
</dbReference>
<evidence type="ECO:0000313" key="3">
    <source>
        <dbReference type="Proteomes" id="UP000256373"/>
    </source>
</evidence>
<dbReference type="InterPro" id="IPR018490">
    <property type="entry name" value="cNMP-bd_dom_sf"/>
</dbReference>
<dbReference type="InterPro" id="IPR014710">
    <property type="entry name" value="RmlC-like_jellyroll"/>
</dbReference>
<dbReference type="InterPro" id="IPR000595">
    <property type="entry name" value="cNMP-bd_dom"/>
</dbReference>
<sequence>MIRTVYPREILFEQGGSDNNLYFIVKGVVKTSFKYNNEKISSMYFGEGEGITNVDPASIPADEWLIFEAVTPVTTIYIEQTNFTDLMDEFPEVRSMHVGNYAATLIKYEQRLRSLLCHSAKDRYRQFIEQYGEHISYFTQKDIASYLSITPETLSRLKKNAAEHHGKDLIFEDQE</sequence>
<dbReference type="RefSeq" id="WP_115832852.1">
    <property type="nucleotide sequence ID" value="NZ_QNUL01000020.1"/>
</dbReference>
<dbReference type="Gene3D" id="2.60.120.10">
    <property type="entry name" value="Jelly Rolls"/>
    <property type="match status" value="1"/>
</dbReference>
<accession>A0A3D8Y710</accession>
<dbReference type="EMBL" id="QNUL01000020">
    <property type="protein sequence ID" value="REA58518.1"/>
    <property type="molecule type" value="Genomic_DNA"/>
</dbReference>
<evidence type="ECO:0000313" key="2">
    <source>
        <dbReference type="EMBL" id="REA58518.1"/>
    </source>
</evidence>
<protein>
    <recommendedName>
        <fullName evidence="1">Cyclic nucleotide-binding domain-containing protein</fullName>
    </recommendedName>
</protein>
<feature type="domain" description="Cyclic nucleotide-binding" evidence="1">
    <location>
        <begin position="1"/>
        <end position="104"/>
    </location>
</feature>
<evidence type="ECO:0000259" key="1">
    <source>
        <dbReference type="PROSITE" id="PS50042"/>
    </source>
</evidence>
<dbReference type="AlphaFoldDB" id="A0A3D8Y710"/>
<dbReference type="CDD" id="cd00038">
    <property type="entry name" value="CAP_ED"/>
    <property type="match status" value="1"/>
</dbReference>
<dbReference type="SUPFAM" id="SSF51206">
    <property type="entry name" value="cAMP-binding domain-like"/>
    <property type="match status" value="1"/>
</dbReference>
<dbReference type="OrthoDB" id="1933280at2"/>
<gene>
    <name evidence="2" type="ORF">DSL64_20750</name>
</gene>
<keyword evidence="3" id="KW-1185">Reference proteome</keyword>
<proteinExistence type="predicted"/>
<reference evidence="2 3" key="1">
    <citation type="submission" date="2018-07" db="EMBL/GenBank/DDBJ databases">
        <title>Dyadobacter roseus sp. nov., isolated from rose rhizosphere soil.</title>
        <authorList>
            <person name="Chen L."/>
        </authorList>
    </citation>
    <scope>NUCLEOTIDE SEQUENCE [LARGE SCALE GENOMIC DNA]</scope>
    <source>
        <strain evidence="2 3">RS19</strain>
    </source>
</reference>
<dbReference type="Proteomes" id="UP000256373">
    <property type="component" value="Unassembled WGS sequence"/>
</dbReference>
<organism evidence="2 3">
    <name type="scientific">Dyadobacter luteus</name>
    <dbReference type="NCBI Taxonomy" id="2259619"/>
    <lineage>
        <taxon>Bacteria</taxon>
        <taxon>Pseudomonadati</taxon>
        <taxon>Bacteroidota</taxon>
        <taxon>Cytophagia</taxon>
        <taxon>Cytophagales</taxon>
        <taxon>Spirosomataceae</taxon>
        <taxon>Dyadobacter</taxon>
    </lineage>
</organism>
<name>A0A3D8Y710_9BACT</name>